<accession>A0A9P0AMA0</accession>
<keyword evidence="5" id="KW-1185">Reference proteome</keyword>
<evidence type="ECO:0000313" key="4">
    <source>
        <dbReference type="EMBL" id="CAH0394366.1"/>
    </source>
</evidence>
<dbReference type="GO" id="GO:0030990">
    <property type="term" value="C:intraciliary transport particle"/>
    <property type="evidence" value="ECO:0007669"/>
    <property type="project" value="TreeGrafter"/>
</dbReference>
<dbReference type="AlphaFoldDB" id="A0A9P0AMA0"/>
<dbReference type="GO" id="GO:0097730">
    <property type="term" value="C:non-motile cilium"/>
    <property type="evidence" value="ECO:0007669"/>
    <property type="project" value="TreeGrafter"/>
</dbReference>
<dbReference type="PANTHER" id="PTHR31978:SF1">
    <property type="entry name" value="INTRAFLAGELLAR TRANSPORT PROTEIN 20 HOMOLOG"/>
    <property type="match status" value="1"/>
</dbReference>
<sequence>MEGIVFDELNKIHILDPQIFDKTLQLKNEAGQFLDAVTSFQKTVDDLIGAAEKLGEDVEKEKLKAIGSRNYIQSLSKQRETLQSELQSLIIEKSLEIERLRIEHESLLRTQVEQQEVLDALELNA</sequence>
<dbReference type="GO" id="GO:0061512">
    <property type="term" value="P:protein localization to cilium"/>
    <property type="evidence" value="ECO:0007669"/>
    <property type="project" value="TreeGrafter"/>
</dbReference>
<reference evidence="4" key="1">
    <citation type="submission" date="2021-12" db="EMBL/GenBank/DDBJ databases">
        <authorList>
            <person name="King R."/>
        </authorList>
    </citation>
    <scope>NUCLEOTIDE SEQUENCE</scope>
</reference>
<dbReference type="Proteomes" id="UP001152759">
    <property type="component" value="Chromosome 8"/>
</dbReference>
<dbReference type="EMBL" id="OU963869">
    <property type="protein sequence ID" value="CAH0394366.1"/>
    <property type="molecule type" value="Genomic_DNA"/>
</dbReference>
<dbReference type="GO" id="GO:0005737">
    <property type="term" value="C:cytoplasm"/>
    <property type="evidence" value="ECO:0007669"/>
    <property type="project" value="TreeGrafter"/>
</dbReference>
<proteinExistence type="predicted"/>
<keyword evidence="3" id="KW-0966">Cell projection</keyword>
<evidence type="ECO:0008006" key="6">
    <source>
        <dbReference type="Google" id="ProtNLM"/>
    </source>
</evidence>
<comment type="subcellular location">
    <subcellularLocation>
        <location evidence="1">Cell projection</location>
        <location evidence="1">Cilium</location>
    </subcellularLocation>
</comment>
<evidence type="ECO:0000313" key="5">
    <source>
        <dbReference type="Proteomes" id="UP001152759"/>
    </source>
</evidence>
<name>A0A9P0AMA0_BEMTA</name>
<dbReference type="PANTHER" id="PTHR31978">
    <property type="entry name" value="INTRAFLAGELLAR TRANSPORT PROTEIN 20 HOMOLOG"/>
    <property type="match status" value="1"/>
</dbReference>
<dbReference type="Pfam" id="PF14931">
    <property type="entry name" value="IFT20"/>
    <property type="match status" value="1"/>
</dbReference>
<dbReference type="GO" id="GO:0005813">
    <property type="term" value="C:centrosome"/>
    <property type="evidence" value="ECO:0007669"/>
    <property type="project" value="TreeGrafter"/>
</dbReference>
<dbReference type="GO" id="GO:0036064">
    <property type="term" value="C:ciliary basal body"/>
    <property type="evidence" value="ECO:0007669"/>
    <property type="project" value="TreeGrafter"/>
</dbReference>
<dbReference type="InterPro" id="IPR028172">
    <property type="entry name" value="FT20"/>
</dbReference>
<protein>
    <recommendedName>
        <fullName evidence="6">Intraflagellar transport 20</fullName>
    </recommendedName>
</protein>
<evidence type="ECO:0000256" key="2">
    <source>
        <dbReference type="ARBA" id="ARBA00023054"/>
    </source>
</evidence>
<organism evidence="4 5">
    <name type="scientific">Bemisia tabaci</name>
    <name type="common">Sweetpotato whitefly</name>
    <name type="synonym">Aleurodes tabaci</name>
    <dbReference type="NCBI Taxonomy" id="7038"/>
    <lineage>
        <taxon>Eukaryota</taxon>
        <taxon>Metazoa</taxon>
        <taxon>Ecdysozoa</taxon>
        <taxon>Arthropoda</taxon>
        <taxon>Hexapoda</taxon>
        <taxon>Insecta</taxon>
        <taxon>Pterygota</taxon>
        <taxon>Neoptera</taxon>
        <taxon>Paraneoptera</taxon>
        <taxon>Hemiptera</taxon>
        <taxon>Sternorrhyncha</taxon>
        <taxon>Aleyrodoidea</taxon>
        <taxon>Aleyrodidae</taxon>
        <taxon>Aleyrodinae</taxon>
        <taxon>Bemisia</taxon>
    </lineage>
</organism>
<gene>
    <name evidence="4" type="ORF">BEMITA_LOCUS12675</name>
</gene>
<evidence type="ECO:0000256" key="3">
    <source>
        <dbReference type="ARBA" id="ARBA00023273"/>
    </source>
</evidence>
<evidence type="ECO:0000256" key="1">
    <source>
        <dbReference type="ARBA" id="ARBA00004138"/>
    </source>
</evidence>
<dbReference type="GO" id="GO:0097546">
    <property type="term" value="C:ciliary base"/>
    <property type="evidence" value="ECO:0007669"/>
    <property type="project" value="TreeGrafter"/>
</dbReference>
<keyword evidence="2" id="KW-0175">Coiled coil</keyword>
<dbReference type="GO" id="GO:0060271">
    <property type="term" value="P:cilium assembly"/>
    <property type="evidence" value="ECO:0007669"/>
    <property type="project" value="TreeGrafter"/>
</dbReference>